<evidence type="ECO:0000256" key="4">
    <source>
        <dbReference type="ARBA" id="ARBA00012115"/>
    </source>
</evidence>
<dbReference type="InterPro" id="IPR005135">
    <property type="entry name" value="Endo/exonuclease/phosphatase"/>
</dbReference>
<feature type="region of interest" description="Disordered" evidence="8">
    <location>
        <begin position="470"/>
        <end position="489"/>
    </location>
</feature>
<dbReference type="Pfam" id="PF03372">
    <property type="entry name" value="Exo_endo_phos"/>
    <property type="match status" value="1"/>
</dbReference>
<dbReference type="Proteomes" id="UP000838412">
    <property type="component" value="Unassembled WGS sequence"/>
</dbReference>
<accession>A0A8S4MLW5</accession>
<feature type="compositionally biased region" description="Low complexity" evidence="8">
    <location>
        <begin position="434"/>
        <end position="450"/>
    </location>
</feature>
<comment type="cofactor">
    <cofactor evidence="2">
        <name>Mg(2+)</name>
        <dbReference type="ChEBI" id="CHEBI:18420"/>
    </cofactor>
</comment>
<feature type="region of interest" description="Disordered" evidence="8">
    <location>
        <begin position="335"/>
        <end position="406"/>
    </location>
</feature>
<dbReference type="GO" id="GO:0008311">
    <property type="term" value="F:double-stranded DNA 3'-5' DNA exonuclease activity"/>
    <property type="evidence" value="ECO:0007669"/>
    <property type="project" value="UniProtKB-EC"/>
</dbReference>
<dbReference type="InterPro" id="IPR036691">
    <property type="entry name" value="Endo/exonu/phosph_ase_sf"/>
</dbReference>
<dbReference type="EC" id="3.1.11.2" evidence="4"/>
<dbReference type="OrthoDB" id="8961218at2759"/>
<evidence type="ECO:0000256" key="1">
    <source>
        <dbReference type="ARBA" id="ARBA00000493"/>
    </source>
</evidence>
<keyword evidence="6" id="KW-0378">Hydrolase</keyword>
<dbReference type="AlphaFoldDB" id="A0A8S4MLW5"/>
<dbReference type="PANTHER" id="PTHR22748">
    <property type="entry name" value="AP ENDONUCLEASE"/>
    <property type="match status" value="1"/>
</dbReference>
<keyword evidence="7" id="KW-0460">Magnesium</keyword>
<evidence type="ECO:0000259" key="9">
    <source>
        <dbReference type="Pfam" id="PF03372"/>
    </source>
</evidence>
<evidence type="ECO:0000256" key="6">
    <source>
        <dbReference type="ARBA" id="ARBA00022801"/>
    </source>
</evidence>
<dbReference type="GO" id="GO:0005634">
    <property type="term" value="C:nucleus"/>
    <property type="evidence" value="ECO:0007669"/>
    <property type="project" value="TreeGrafter"/>
</dbReference>
<feature type="compositionally biased region" description="Acidic residues" evidence="8">
    <location>
        <begin position="381"/>
        <end position="396"/>
    </location>
</feature>
<evidence type="ECO:0000259" key="10">
    <source>
        <dbReference type="Pfam" id="PF13966"/>
    </source>
</evidence>
<protein>
    <recommendedName>
        <fullName evidence="4">exodeoxyribonuclease III</fullName>
        <ecNumber evidence="4">3.1.11.2</ecNumber>
    </recommendedName>
</protein>
<dbReference type="Pfam" id="PF13966">
    <property type="entry name" value="zf-RVT"/>
    <property type="match status" value="1"/>
</dbReference>
<evidence type="ECO:0000256" key="5">
    <source>
        <dbReference type="ARBA" id="ARBA00022723"/>
    </source>
</evidence>
<comment type="similarity">
    <text evidence="3">Belongs to the DNA repair enzymes AP/ExoA family.</text>
</comment>
<dbReference type="PANTHER" id="PTHR22748:SF26">
    <property type="entry name" value="ENDONUCLEASE_EXONUCLEASE_PHOSPHATASE DOMAIN-CONTAINING PROTEIN"/>
    <property type="match status" value="1"/>
</dbReference>
<evidence type="ECO:0000313" key="12">
    <source>
        <dbReference type="Proteomes" id="UP000838412"/>
    </source>
</evidence>
<evidence type="ECO:0000313" key="11">
    <source>
        <dbReference type="EMBL" id="CAH1276931.1"/>
    </source>
</evidence>
<dbReference type="Gene3D" id="3.60.10.10">
    <property type="entry name" value="Endonuclease/exonuclease/phosphatase"/>
    <property type="match status" value="1"/>
</dbReference>
<feature type="domain" description="Reverse transcriptase zinc-binding" evidence="10">
    <location>
        <begin position="124"/>
        <end position="197"/>
    </location>
</feature>
<feature type="compositionally biased region" description="Basic and acidic residues" evidence="8">
    <location>
        <begin position="418"/>
        <end position="429"/>
    </location>
</feature>
<evidence type="ECO:0000256" key="7">
    <source>
        <dbReference type="ARBA" id="ARBA00022842"/>
    </source>
</evidence>
<dbReference type="GO" id="GO:0008081">
    <property type="term" value="F:phosphoric diester hydrolase activity"/>
    <property type="evidence" value="ECO:0007669"/>
    <property type="project" value="TreeGrafter"/>
</dbReference>
<reference evidence="11" key="1">
    <citation type="submission" date="2022-01" db="EMBL/GenBank/DDBJ databases">
        <authorList>
            <person name="Braso-Vives M."/>
        </authorList>
    </citation>
    <scope>NUCLEOTIDE SEQUENCE</scope>
</reference>
<dbReference type="SUPFAM" id="SSF56219">
    <property type="entry name" value="DNase I-like"/>
    <property type="match status" value="1"/>
</dbReference>
<keyword evidence="12" id="KW-1185">Reference proteome</keyword>
<feature type="domain" description="Endonuclease/exonuclease/phosphatase" evidence="9">
    <location>
        <begin position="491"/>
        <end position="688"/>
    </location>
</feature>
<proteinExistence type="inferred from homology"/>
<dbReference type="InterPro" id="IPR004808">
    <property type="entry name" value="AP_endonuc_1"/>
</dbReference>
<name>A0A8S4MLW5_BRALA</name>
<evidence type="ECO:0000256" key="2">
    <source>
        <dbReference type="ARBA" id="ARBA00001946"/>
    </source>
</evidence>
<dbReference type="InterPro" id="IPR026960">
    <property type="entry name" value="RVT-Znf"/>
</dbReference>
<feature type="compositionally biased region" description="Polar residues" evidence="8">
    <location>
        <begin position="335"/>
        <end position="346"/>
    </location>
</feature>
<evidence type="ECO:0000256" key="3">
    <source>
        <dbReference type="ARBA" id="ARBA00007092"/>
    </source>
</evidence>
<dbReference type="GO" id="GO:0046872">
    <property type="term" value="F:metal ion binding"/>
    <property type="evidence" value="ECO:0007669"/>
    <property type="project" value="UniProtKB-KW"/>
</dbReference>
<sequence>MVARRTLLLPKDKGGLGLVSVPLKAKALFLKVVRKALVKPQLPASRFALYWIGLALRRIDAESWSNLAPHSLDSPPHYTEVKRMLISLRDVDIEWKSNSVAALYAILLEAESIVPRCESGDGSVDWSSVWKAIHNPLLTKWERMTSWHAAHNSLKTRKKLHSWKGFVDSSSCPRDLCQGEESVQHLFWECPVISEAWMWLENLVAMKISPGFSITRSFALWGLVPGGLSSRVRRVLQALAAIMRSFLWRTRCECVFEGKRFSGPELVTSVWASPFRRDGDLADNTEIVFSPEKFLLQTIEQSDIDIQWASVSVAALYTALLEAENIVPRSLTKAQAPTVATGTKPQATPLANKPPPPTADTSKGAQKPPPLAAGTSKEDVGGDEEDGEDVSGDGEDDQGRTYPISLWRLPSRRRRIDRDRSPLAQEGDRLAAVSLSSDSDSESDPPGNSSAQKSKKTRKKEMATGYGSQIELFPSQQSPQRPTKVPSKGGDVDVACLQECHVSSLADRSAWSRQWGNKAVWSLGTNSARGVGVLVSQRWSVVSSKGDMNGRVVSVLISDGMEKFNVVNVYAPNVARDRAVLFSSLHEYMYPNASLVLAGDFNCVLDPTLDRHTVSLVSPGSRTQDVIELKSLCEDLGLLDSWRAEHPAATEYTWRSPSNSTMSRLDRIYVSDGHSITAEIVSCPFSDHDANVTIVESTHPVQQGKGVWKCNVKTLSVSLFVRELTE</sequence>
<feature type="region of interest" description="Disordered" evidence="8">
    <location>
        <begin position="418"/>
        <end position="463"/>
    </location>
</feature>
<dbReference type="CDD" id="cd09076">
    <property type="entry name" value="L1-EN"/>
    <property type="match status" value="1"/>
</dbReference>
<evidence type="ECO:0000256" key="8">
    <source>
        <dbReference type="SAM" id="MobiDB-lite"/>
    </source>
</evidence>
<dbReference type="EMBL" id="CAKMNS010000108">
    <property type="protein sequence ID" value="CAH1276931.1"/>
    <property type="molecule type" value="Genomic_DNA"/>
</dbReference>
<dbReference type="GO" id="GO:0006284">
    <property type="term" value="P:base-excision repair"/>
    <property type="evidence" value="ECO:0007669"/>
    <property type="project" value="TreeGrafter"/>
</dbReference>
<organism evidence="11 12">
    <name type="scientific">Branchiostoma lanceolatum</name>
    <name type="common">Common lancelet</name>
    <name type="synonym">Amphioxus lanceolatum</name>
    <dbReference type="NCBI Taxonomy" id="7740"/>
    <lineage>
        <taxon>Eukaryota</taxon>
        <taxon>Metazoa</taxon>
        <taxon>Chordata</taxon>
        <taxon>Cephalochordata</taxon>
        <taxon>Leptocardii</taxon>
        <taxon>Amphioxiformes</taxon>
        <taxon>Branchiostomatidae</taxon>
        <taxon>Branchiostoma</taxon>
    </lineage>
</organism>
<comment type="catalytic activity">
    <reaction evidence="1">
        <text>Exonucleolytic cleavage in the 3'- to 5'-direction to yield nucleoside 5'-phosphates.</text>
        <dbReference type="EC" id="3.1.11.2"/>
    </reaction>
</comment>
<dbReference type="GO" id="GO:0003906">
    <property type="term" value="F:DNA-(apurinic or apyrimidinic site) endonuclease activity"/>
    <property type="evidence" value="ECO:0007669"/>
    <property type="project" value="TreeGrafter"/>
</dbReference>
<comment type="caution">
    <text evidence="11">The sequence shown here is derived from an EMBL/GenBank/DDBJ whole genome shotgun (WGS) entry which is preliminary data.</text>
</comment>
<gene>
    <name evidence="11" type="primary">Hypp9429</name>
    <name evidence="11" type="ORF">BLAG_LOCUS25853</name>
</gene>
<keyword evidence="5" id="KW-0479">Metal-binding</keyword>